<dbReference type="Gene3D" id="3.90.1530.10">
    <property type="entry name" value="Conserved hypothetical protein from pyrococcus furiosus pfu- 392566-001, ParB domain"/>
    <property type="match status" value="1"/>
</dbReference>
<dbReference type="SUPFAM" id="SSF110849">
    <property type="entry name" value="ParB/Sulfiredoxin"/>
    <property type="match status" value="1"/>
</dbReference>
<dbReference type="EMBL" id="BAAAYL010000001">
    <property type="protein sequence ID" value="GAA3371264.1"/>
    <property type="molecule type" value="Genomic_DNA"/>
</dbReference>
<dbReference type="Proteomes" id="UP001499990">
    <property type="component" value="Unassembled WGS sequence"/>
</dbReference>
<accession>A0ABP6S9H9</accession>
<dbReference type="InterPro" id="IPR003115">
    <property type="entry name" value="ParB_N"/>
</dbReference>
<dbReference type="SMART" id="SM00470">
    <property type="entry name" value="ParB"/>
    <property type="match status" value="1"/>
</dbReference>
<dbReference type="InterPro" id="IPR036086">
    <property type="entry name" value="ParB/Sulfiredoxin_sf"/>
</dbReference>
<evidence type="ECO:0000259" key="1">
    <source>
        <dbReference type="SMART" id="SM00470"/>
    </source>
</evidence>
<reference evidence="3" key="1">
    <citation type="journal article" date="2019" name="Int. J. Syst. Evol. Microbiol.">
        <title>The Global Catalogue of Microorganisms (GCM) 10K type strain sequencing project: providing services to taxonomists for standard genome sequencing and annotation.</title>
        <authorList>
            <consortium name="The Broad Institute Genomics Platform"/>
            <consortium name="The Broad Institute Genome Sequencing Center for Infectious Disease"/>
            <person name="Wu L."/>
            <person name="Ma J."/>
        </authorList>
    </citation>
    <scope>NUCLEOTIDE SEQUENCE [LARGE SCALE GENOMIC DNA]</scope>
    <source>
        <strain evidence="3">JCM 9651</strain>
    </source>
</reference>
<organism evidence="2 3">
    <name type="scientific">Streptomyces sannanensis</name>
    <dbReference type="NCBI Taxonomy" id="285536"/>
    <lineage>
        <taxon>Bacteria</taxon>
        <taxon>Bacillati</taxon>
        <taxon>Actinomycetota</taxon>
        <taxon>Actinomycetes</taxon>
        <taxon>Kitasatosporales</taxon>
        <taxon>Streptomycetaceae</taxon>
        <taxon>Streptomyces</taxon>
    </lineage>
</organism>
<proteinExistence type="predicted"/>
<name>A0ABP6S9H9_9ACTN</name>
<dbReference type="RefSeq" id="WP_345036041.1">
    <property type="nucleotide sequence ID" value="NZ_BAAAYL010000001.1"/>
</dbReference>
<protein>
    <recommendedName>
        <fullName evidence="1">ParB-like N-terminal domain-containing protein</fullName>
    </recommendedName>
</protein>
<sequence>MSDSTTRIPPSLADLAVPIGDLTPYHRNPRTGDLAAICESLNTNGQYRAIVVNRGTLTSRPNEILAGNHTFKSALELGWDQIAVTWVDVDDEAAARIVVVDNRTSDLAGYDTALLADILAELPDLDGTGYDQDALDALLDDGDLPDLLDLPSDGAGTGEKATVDYLQWGYLQWSSTRVRITAEEVEALGQIHAKFVEETNGDIGFGWHLMQLAHKEAAA</sequence>
<gene>
    <name evidence="2" type="ORF">GCM10020367_21230</name>
</gene>
<keyword evidence="3" id="KW-1185">Reference proteome</keyword>
<dbReference type="Pfam" id="PF02195">
    <property type="entry name" value="ParB_N"/>
    <property type="match status" value="1"/>
</dbReference>
<evidence type="ECO:0000313" key="2">
    <source>
        <dbReference type="EMBL" id="GAA3371264.1"/>
    </source>
</evidence>
<feature type="domain" description="ParB-like N-terminal" evidence="1">
    <location>
        <begin position="15"/>
        <end position="103"/>
    </location>
</feature>
<comment type="caution">
    <text evidence="2">The sequence shown here is derived from an EMBL/GenBank/DDBJ whole genome shotgun (WGS) entry which is preliminary data.</text>
</comment>
<evidence type="ECO:0000313" key="3">
    <source>
        <dbReference type="Proteomes" id="UP001499990"/>
    </source>
</evidence>